<organism evidence="2 3">
    <name type="scientific">Ilex paraguariensis</name>
    <name type="common">yerba mate</name>
    <dbReference type="NCBI Taxonomy" id="185542"/>
    <lineage>
        <taxon>Eukaryota</taxon>
        <taxon>Viridiplantae</taxon>
        <taxon>Streptophyta</taxon>
        <taxon>Embryophyta</taxon>
        <taxon>Tracheophyta</taxon>
        <taxon>Spermatophyta</taxon>
        <taxon>Magnoliopsida</taxon>
        <taxon>eudicotyledons</taxon>
        <taxon>Gunneridae</taxon>
        <taxon>Pentapetalae</taxon>
        <taxon>asterids</taxon>
        <taxon>campanulids</taxon>
        <taxon>Aquifoliales</taxon>
        <taxon>Aquifoliaceae</taxon>
        <taxon>Ilex</taxon>
    </lineage>
</organism>
<accession>A0ABC8UGK2</accession>
<reference evidence="2 3" key="1">
    <citation type="submission" date="2024-02" db="EMBL/GenBank/DDBJ databases">
        <authorList>
            <person name="Vignale AGUSTIN F."/>
            <person name="Sosa J E."/>
            <person name="Modenutti C."/>
        </authorList>
    </citation>
    <scope>NUCLEOTIDE SEQUENCE [LARGE SCALE GENOMIC DNA]</scope>
</reference>
<feature type="compositionally biased region" description="Polar residues" evidence="1">
    <location>
        <begin position="74"/>
        <end position="92"/>
    </location>
</feature>
<proteinExistence type="predicted"/>
<comment type="caution">
    <text evidence="2">The sequence shown here is derived from an EMBL/GenBank/DDBJ whole genome shotgun (WGS) entry which is preliminary data.</text>
</comment>
<keyword evidence="3" id="KW-1185">Reference proteome</keyword>
<name>A0ABC8UGK2_9AQUA</name>
<feature type="compositionally biased region" description="Polar residues" evidence="1">
    <location>
        <begin position="101"/>
        <end position="114"/>
    </location>
</feature>
<dbReference type="Proteomes" id="UP001642360">
    <property type="component" value="Unassembled WGS sequence"/>
</dbReference>
<feature type="compositionally biased region" description="Polar residues" evidence="1">
    <location>
        <begin position="124"/>
        <end position="136"/>
    </location>
</feature>
<sequence>MYNEFWLCISVQDEKGNLKFICAFKDMPTHCQGFSYSVVGGGKDGVGKCSELGTSPANVGVASLPEMGCTRSVGSNTLPESENKCNVTSDSLPETKRAENVASSSMLETGSSCDEASVSHPKTDSASNVSSFSLPDSKSMHRLNATPSNESQKILSTTPCLLQCSSIVLEMSNVEVEPAGADHSKGYRY</sequence>
<dbReference type="AlphaFoldDB" id="A0ABC8UGK2"/>
<gene>
    <name evidence="2" type="ORF">ILEXP_LOCUS50070</name>
</gene>
<feature type="region of interest" description="Disordered" evidence="1">
    <location>
        <begin position="74"/>
        <end position="152"/>
    </location>
</feature>
<evidence type="ECO:0000256" key="1">
    <source>
        <dbReference type="SAM" id="MobiDB-lite"/>
    </source>
</evidence>
<evidence type="ECO:0000313" key="3">
    <source>
        <dbReference type="Proteomes" id="UP001642360"/>
    </source>
</evidence>
<evidence type="ECO:0000313" key="2">
    <source>
        <dbReference type="EMBL" id="CAK9180112.1"/>
    </source>
</evidence>
<protein>
    <submittedName>
        <fullName evidence="2">Uncharacterized protein</fullName>
    </submittedName>
</protein>
<dbReference type="EMBL" id="CAUOFW020007647">
    <property type="protein sequence ID" value="CAK9180112.1"/>
    <property type="molecule type" value="Genomic_DNA"/>
</dbReference>